<evidence type="ECO:0000313" key="2">
    <source>
        <dbReference type="Proteomes" id="UP000830326"/>
    </source>
</evidence>
<accession>A0ABY4HBC3</accession>
<name>A0ABY4HBC3_9BACI</name>
<gene>
    <name evidence="1" type="ORF">MUO15_19360</name>
</gene>
<protein>
    <submittedName>
        <fullName evidence="1">Uncharacterized protein</fullName>
    </submittedName>
</protein>
<evidence type="ECO:0000313" key="1">
    <source>
        <dbReference type="EMBL" id="UOR11698.1"/>
    </source>
</evidence>
<proteinExistence type="predicted"/>
<organism evidence="1 2">
    <name type="scientific">Halobacillus amylolyticus</name>
    <dbReference type="NCBI Taxonomy" id="2932259"/>
    <lineage>
        <taxon>Bacteria</taxon>
        <taxon>Bacillati</taxon>
        <taxon>Bacillota</taxon>
        <taxon>Bacilli</taxon>
        <taxon>Bacillales</taxon>
        <taxon>Bacillaceae</taxon>
        <taxon>Halobacillus</taxon>
    </lineage>
</organism>
<reference evidence="1" key="1">
    <citation type="submission" date="2022-04" db="EMBL/GenBank/DDBJ databases">
        <title>Halobacillus sp. isolated from saltern.</title>
        <authorList>
            <person name="Won M."/>
            <person name="Lee C.-M."/>
            <person name="Woen H.-Y."/>
            <person name="Kwon S.-W."/>
        </authorList>
    </citation>
    <scope>NUCLEOTIDE SEQUENCE</scope>
    <source>
        <strain evidence="1">SSHM10-5</strain>
    </source>
</reference>
<keyword evidence="2" id="KW-1185">Reference proteome</keyword>
<dbReference type="Proteomes" id="UP000830326">
    <property type="component" value="Chromosome"/>
</dbReference>
<sequence length="68" mass="7744">MTRRAGEGYEHAVSWVSDIFATRENRYVKWFIYLAIRREAVQSIAAPVFLHSLVHHSFAHPGVSSSLS</sequence>
<dbReference type="EMBL" id="CP095075">
    <property type="protein sequence ID" value="UOR11698.1"/>
    <property type="molecule type" value="Genomic_DNA"/>
</dbReference>
<dbReference type="RefSeq" id="WP_245031915.1">
    <property type="nucleotide sequence ID" value="NZ_CP095075.1"/>
</dbReference>